<sequence>MSYNYEETTISNALTKSGASFNAASSGGVYAVGSVLDANAFSTSSRAGDATSRIASDLLLGAANGSSASYGSSAGSALVASSGSAAYGSGAGASLAYGSGTSVAYGSGASLAYGSGAAGGSSVYLSEIEQAILRSSDPIS</sequence>
<proteinExistence type="predicted"/>
<dbReference type="EMBL" id="REGN01008530">
    <property type="protein sequence ID" value="RNA03348.1"/>
    <property type="molecule type" value="Genomic_DNA"/>
</dbReference>
<accession>A0A3M7PXE5</accession>
<protein>
    <submittedName>
        <fullName evidence="1">Uncharacterized protein</fullName>
    </submittedName>
</protein>
<keyword evidence="2" id="KW-1185">Reference proteome</keyword>
<organism evidence="1 2">
    <name type="scientific">Brachionus plicatilis</name>
    <name type="common">Marine rotifer</name>
    <name type="synonym">Brachionus muelleri</name>
    <dbReference type="NCBI Taxonomy" id="10195"/>
    <lineage>
        <taxon>Eukaryota</taxon>
        <taxon>Metazoa</taxon>
        <taxon>Spiralia</taxon>
        <taxon>Gnathifera</taxon>
        <taxon>Rotifera</taxon>
        <taxon>Eurotatoria</taxon>
        <taxon>Monogononta</taxon>
        <taxon>Pseudotrocha</taxon>
        <taxon>Ploima</taxon>
        <taxon>Brachionidae</taxon>
        <taxon>Brachionus</taxon>
    </lineage>
</organism>
<gene>
    <name evidence="1" type="ORF">BpHYR1_018974</name>
</gene>
<reference evidence="1 2" key="1">
    <citation type="journal article" date="2018" name="Sci. Rep.">
        <title>Genomic signatures of local adaptation to the degree of environmental predictability in rotifers.</title>
        <authorList>
            <person name="Franch-Gras L."/>
            <person name="Hahn C."/>
            <person name="Garcia-Roger E.M."/>
            <person name="Carmona M.J."/>
            <person name="Serra M."/>
            <person name="Gomez A."/>
        </authorList>
    </citation>
    <scope>NUCLEOTIDE SEQUENCE [LARGE SCALE GENOMIC DNA]</scope>
    <source>
        <strain evidence="1">HYR1</strain>
    </source>
</reference>
<evidence type="ECO:0000313" key="1">
    <source>
        <dbReference type="EMBL" id="RNA03348.1"/>
    </source>
</evidence>
<comment type="caution">
    <text evidence="1">The sequence shown here is derived from an EMBL/GenBank/DDBJ whole genome shotgun (WGS) entry which is preliminary data.</text>
</comment>
<feature type="non-terminal residue" evidence="1">
    <location>
        <position position="140"/>
    </location>
</feature>
<evidence type="ECO:0000313" key="2">
    <source>
        <dbReference type="Proteomes" id="UP000276133"/>
    </source>
</evidence>
<name>A0A3M7PXE5_BRAPC</name>
<dbReference type="AlphaFoldDB" id="A0A3M7PXE5"/>
<dbReference type="Proteomes" id="UP000276133">
    <property type="component" value="Unassembled WGS sequence"/>
</dbReference>